<reference evidence="3 4" key="1">
    <citation type="submission" date="2019-06" db="EMBL/GenBank/DDBJ databases">
        <title>Genomic Encyclopedia of Type Strains, Phase IV (KMG-V): Genome sequencing to study the core and pangenomes of soil and plant-associated prokaryotes.</title>
        <authorList>
            <person name="Whitman W."/>
        </authorList>
    </citation>
    <scope>NUCLEOTIDE SEQUENCE [LARGE SCALE GENOMIC DNA]</scope>
    <source>
        <strain evidence="3 4">BR 510</strain>
    </source>
</reference>
<evidence type="ECO:0000313" key="4">
    <source>
        <dbReference type="Proteomes" id="UP000319949"/>
    </source>
</evidence>
<dbReference type="PANTHER" id="PTHR45766:SF6">
    <property type="entry name" value="SWI_SNF-RELATED MATRIX-ASSOCIATED ACTIN-DEPENDENT REGULATOR OF CHROMATIN SUBFAMILY A-LIKE PROTEIN 1"/>
    <property type="match status" value="1"/>
</dbReference>
<protein>
    <recommendedName>
        <fullName evidence="2">Helicase C-terminal domain-containing protein</fullName>
    </recommendedName>
</protein>
<evidence type="ECO:0000256" key="1">
    <source>
        <dbReference type="ARBA" id="ARBA00022801"/>
    </source>
</evidence>
<dbReference type="Gene3D" id="3.40.50.300">
    <property type="entry name" value="P-loop containing nucleotide triphosphate hydrolases"/>
    <property type="match status" value="1"/>
</dbReference>
<dbReference type="SUPFAM" id="SSF52540">
    <property type="entry name" value="P-loop containing nucleoside triphosphate hydrolases"/>
    <property type="match status" value="2"/>
</dbReference>
<dbReference type="AlphaFoldDB" id="A0A560CXI9"/>
<dbReference type="GO" id="GO:0004386">
    <property type="term" value="F:helicase activity"/>
    <property type="evidence" value="ECO:0007669"/>
    <property type="project" value="UniProtKB-KW"/>
</dbReference>
<dbReference type="InterPro" id="IPR038718">
    <property type="entry name" value="SNF2-like_sf"/>
</dbReference>
<dbReference type="OrthoDB" id="9814088at2"/>
<dbReference type="Gene3D" id="3.40.50.10810">
    <property type="entry name" value="Tandem AAA-ATPase domain"/>
    <property type="match status" value="1"/>
</dbReference>
<dbReference type="Pfam" id="PF00271">
    <property type="entry name" value="Helicase_C"/>
    <property type="match status" value="1"/>
</dbReference>
<sequence length="447" mass="49615">MEFFDYQIEGGRFLARVKRGLLADKPRVGKTGSMIHAADVAGAEDVLEITTGSARRDHAKAWRGFQKIKRKVTPIYSVHDDIPTSGVVITSWSLATGALRQRLQWHGWDAIAPDECKRAKEHDSGRTQALYGEKCDGDGGLVEGVPLVFCLDGTPAPNHYGELWPMMRAVMPETILGVNGKPMSRSTFEAKYCRRKNTPFGLGPIIGNKNAEDLKRRLAPRMLRRSLQDVRPGMPEIVYDTLELDAADNLSELKALERDALMVEFKGRLARAENEDEHDAVLAEIEKAIGPHLRRLTGLAKVAPFAAWLKEQFEDGLDKVVVFAWHHEVIDALAKAFPRKCVVIDGRNSPAQRDERRDAFMKDHKVFGCIGQIIATGEAIDLSAADQVIFIEADWVPGNNDQCAHRVVNVNKSVSTLARFASLPGSIDSDIQSTNARKARDLSRLFS</sequence>
<feature type="domain" description="Helicase C-terminal" evidence="2">
    <location>
        <begin position="318"/>
        <end position="408"/>
    </location>
</feature>
<organism evidence="3 4">
    <name type="scientific">Bradyrhizobium stylosanthis</name>
    <dbReference type="NCBI Taxonomy" id="1803665"/>
    <lineage>
        <taxon>Bacteria</taxon>
        <taxon>Pseudomonadati</taxon>
        <taxon>Pseudomonadota</taxon>
        <taxon>Alphaproteobacteria</taxon>
        <taxon>Hyphomicrobiales</taxon>
        <taxon>Nitrobacteraceae</taxon>
        <taxon>Bradyrhizobium</taxon>
    </lineage>
</organism>
<dbReference type="RefSeq" id="WP_145670131.1">
    <property type="nucleotide sequence ID" value="NZ_VITK01000019.1"/>
</dbReference>
<gene>
    <name evidence="3" type="ORF">FBZ96_11914</name>
</gene>
<name>A0A560CXI9_9BRAD</name>
<evidence type="ECO:0000259" key="2">
    <source>
        <dbReference type="Pfam" id="PF00271"/>
    </source>
</evidence>
<dbReference type="InterPro" id="IPR001650">
    <property type="entry name" value="Helicase_C-like"/>
</dbReference>
<dbReference type="InterPro" id="IPR027417">
    <property type="entry name" value="P-loop_NTPase"/>
</dbReference>
<keyword evidence="1" id="KW-0378">Hydrolase</keyword>
<dbReference type="GO" id="GO:0031297">
    <property type="term" value="P:replication fork processing"/>
    <property type="evidence" value="ECO:0007669"/>
    <property type="project" value="TreeGrafter"/>
</dbReference>
<dbReference type="GO" id="GO:0016787">
    <property type="term" value="F:hydrolase activity"/>
    <property type="evidence" value="ECO:0007669"/>
    <property type="project" value="UniProtKB-KW"/>
</dbReference>
<keyword evidence="4" id="KW-1185">Reference proteome</keyword>
<comment type="caution">
    <text evidence="3">The sequence shown here is derived from an EMBL/GenBank/DDBJ whole genome shotgun (WGS) entry which is preliminary data.</text>
</comment>
<dbReference type="EMBL" id="VITK01000019">
    <property type="protein sequence ID" value="TWA89546.1"/>
    <property type="molecule type" value="Genomic_DNA"/>
</dbReference>
<dbReference type="PANTHER" id="PTHR45766">
    <property type="entry name" value="DNA ANNEALING HELICASE AND ENDONUCLEASE ZRANB3 FAMILY MEMBER"/>
    <property type="match status" value="1"/>
</dbReference>
<accession>A0A560CXI9</accession>
<dbReference type="InterPro" id="IPR049730">
    <property type="entry name" value="SNF2/RAD54-like_C"/>
</dbReference>
<proteinExistence type="predicted"/>
<dbReference type="CDD" id="cd18793">
    <property type="entry name" value="SF2_C_SNF"/>
    <property type="match status" value="1"/>
</dbReference>
<evidence type="ECO:0000313" key="3">
    <source>
        <dbReference type="EMBL" id="TWA89546.1"/>
    </source>
</evidence>
<dbReference type="Proteomes" id="UP000319949">
    <property type="component" value="Unassembled WGS sequence"/>
</dbReference>
<dbReference type="GO" id="GO:0006281">
    <property type="term" value="P:DNA repair"/>
    <property type="evidence" value="ECO:0007669"/>
    <property type="project" value="TreeGrafter"/>
</dbReference>